<dbReference type="RefSeq" id="WP_192149486.1">
    <property type="nucleotide sequence ID" value="NZ_JACYXI010000012.1"/>
</dbReference>
<evidence type="ECO:0000313" key="2">
    <source>
        <dbReference type="Proteomes" id="UP000632063"/>
    </source>
</evidence>
<name>A0ABR9CRA6_9HYPH</name>
<accession>A0ABR9CRA6</accession>
<gene>
    <name evidence="1" type="ORF">IG616_17590</name>
</gene>
<sequence>MALSTSELEEIGKELTAPGVDGTVFTTLRSKFPHLSWTRCDAADVCEEPFGTFGGFDLHLIDTSDHCVQIIADPERATGLVLAKRSATA</sequence>
<comment type="caution">
    <text evidence="1">The sequence shown here is derived from an EMBL/GenBank/DDBJ whole genome shotgun (WGS) entry which is preliminary data.</text>
</comment>
<organism evidence="1 2">
    <name type="scientific">Roseibium litorale</name>
    <dbReference type="NCBI Taxonomy" id="2803841"/>
    <lineage>
        <taxon>Bacteria</taxon>
        <taxon>Pseudomonadati</taxon>
        <taxon>Pseudomonadota</taxon>
        <taxon>Alphaproteobacteria</taxon>
        <taxon>Hyphomicrobiales</taxon>
        <taxon>Stappiaceae</taxon>
        <taxon>Roseibium</taxon>
    </lineage>
</organism>
<keyword evidence="2" id="KW-1185">Reference proteome</keyword>
<evidence type="ECO:0000313" key="1">
    <source>
        <dbReference type="EMBL" id="MBD8893362.1"/>
    </source>
</evidence>
<reference evidence="2" key="1">
    <citation type="submission" date="2020-09" db="EMBL/GenBank/DDBJ databases">
        <title>The genome sequence of strain Labrenzia suaedae 4C16A.</title>
        <authorList>
            <person name="Liu Y."/>
        </authorList>
    </citation>
    <scope>NUCLEOTIDE SEQUENCE [LARGE SCALE GENOMIC DNA]</scope>
    <source>
        <strain evidence="2">4C16A</strain>
    </source>
</reference>
<protein>
    <submittedName>
        <fullName evidence="1">Uncharacterized protein</fullName>
    </submittedName>
</protein>
<reference evidence="1 2" key="2">
    <citation type="journal article" date="2021" name="Int. J. Syst. Evol. Microbiol.">
        <title>Roseibium litorale sp. nov., isolated from a tidal flat sediment and proposal for the reclassification of Labrenzia polysiphoniae as Roseibium polysiphoniae comb. nov.</title>
        <authorList>
            <person name="Liu Y."/>
            <person name="Pei T."/>
            <person name="Du J."/>
            <person name="Chao M."/>
            <person name="Deng M.R."/>
            <person name="Zhu H."/>
        </authorList>
    </citation>
    <scope>NUCLEOTIDE SEQUENCE [LARGE SCALE GENOMIC DNA]</scope>
    <source>
        <strain evidence="1 2">4C16A</strain>
    </source>
</reference>
<proteinExistence type="predicted"/>
<dbReference type="EMBL" id="JACYXI010000012">
    <property type="protein sequence ID" value="MBD8893362.1"/>
    <property type="molecule type" value="Genomic_DNA"/>
</dbReference>
<dbReference type="Proteomes" id="UP000632063">
    <property type="component" value="Unassembled WGS sequence"/>
</dbReference>